<dbReference type="OrthoDB" id="630895at2759"/>
<comment type="caution">
    <text evidence="3">The sequence shown here is derived from an EMBL/GenBank/DDBJ whole genome shotgun (WGS) entry which is preliminary data.</text>
</comment>
<dbReference type="AlphaFoldDB" id="A0A9P6PUA4"/>
<dbReference type="EMBL" id="JAAAJB010000642">
    <property type="protein sequence ID" value="KAG0252658.1"/>
    <property type="molecule type" value="Genomic_DNA"/>
</dbReference>
<protein>
    <recommendedName>
        <fullName evidence="2">N-acetyltransferase domain-containing protein</fullName>
    </recommendedName>
</protein>
<dbReference type="Gene3D" id="3.40.630.30">
    <property type="match status" value="1"/>
</dbReference>
<organism evidence="3 4">
    <name type="scientific">Actinomortierella ambigua</name>
    <dbReference type="NCBI Taxonomy" id="1343610"/>
    <lineage>
        <taxon>Eukaryota</taxon>
        <taxon>Fungi</taxon>
        <taxon>Fungi incertae sedis</taxon>
        <taxon>Mucoromycota</taxon>
        <taxon>Mortierellomycotina</taxon>
        <taxon>Mortierellomycetes</taxon>
        <taxon>Mortierellales</taxon>
        <taxon>Mortierellaceae</taxon>
        <taxon>Actinomortierella</taxon>
    </lineage>
</organism>
<feature type="compositionally biased region" description="Polar residues" evidence="1">
    <location>
        <begin position="1"/>
        <end position="16"/>
    </location>
</feature>
<feature type="domain" description="N-acetyltransferase" evidence="2">
    <location>
        <begin position="31"/>
        <end position="185"/>
    </location>
</feature>
<dbReference type="InterPro" id="IPR000182">
    <property type="entry name" value="GNAT_dom"/>
</dbReference>
<name>A0A9P6PUA4_9FUNG</name>
<evidence type="ECO:0000259" key="2">
    <source>
        <dbReference type="Pfam" id="PF13302"/>
    </source>
</evidence>
<reference evidence="3" key="1">
    <citation type="journal article" date="2020" name="Fungal Divers.">
        <title>Resolving the Mortierellaceae phylogeny through synthesis of multi-gene phylogenetics and phylogenomics.</title>
        <authorList>
            <person name="Vandepol N."/>
            <person name="Liber J."/>
            <person name="Desiro A."/>
            <person name="Na H."/>
            <person name="Kennedy M."/>
            <person name="Barry K."/>
            <person name="Grigoriev I.V."/>
            <person name="Miller A.N."/>
            <person name="O'Donnell K."/>
            <person name="Stajich J.E."/>
            <person name="Bonito G."/>
        </authorList>
    </citation>
    <scope>NUCLEOTIDE SEQUENCE</scope>
    <source>
        <strain evidence="3">BC1065</strain>
    </source>
</reference>
<dbReference type="Proteomes" id="UP000807716">
    <property type="component" value="Unassembled WGS sequence"/>
</dbReference>
<proteinExistence type="predicted"/>
<evidence type="ECO:0000256" key="1">
    <source>
        <dbReference type="SAM" id="MobiDB-lite"/>
    </source>
</evidence>
<dbReference type="InterPro" id="IPR051531">
    <property type="entry name" value="N-acetyltransferase"/>
</dbReference>
<feature type="region of interest" description="Disordered" evidence="1">
    <location>
        <begin position="1"/>
        <end position="20"/>
    </location>
</feature>
<dbReference type="SUPFAM" id="SSF55729">
    <property type="entry name" value="Acyl-CoA N-acyltransferases (Nat)"/>
    <property type="match status" value="1"/>
</dbReference>
<evidence type="ECO:0000313" key="3">
    <source>
        <dbReference type="EMBL" id="KAG0252658.1"/>
    </source>
</evidence>
<dbReference type="GO" id="GO:0016747">
    <property type="term" value="F:acyltransferase activity, transferring groups other than amino-acyl groups"/>
    <property type="evidence" value="ECO:0007669"/>
    <property type="project" value="InterPro"/>
</dbReference>
<evidence type="ECO:0000313" key="4">
    <source>
        <dbReference type="Proteomes" id="UP000807716"/>
    </source>
</evidence>
<keyword evidence="4" id="KW-1185">Reference proteome</keyword>
<dbReference type="Pfam" id="PF13302">
    <property type="entry name" value="Acetyltransf_3"/>
    <property type="match status" value="1"/>
</dbReference>
<gene>
    <name evidence="3" type="ORF">DFQ27_007931</name>
</gene>
<sequence length="240" mass="27437">MTSPAAASENQQNSTPIKYVGPYTVSQDPPLYLTALDLDDVAEMVRVLNLNKDVYNGTASFQFPYKEEHATARIRRALGYHAGQGRNTHWAMRTSLDGPLMGWLHVFFEEPEAHEVHPETGRPLVVAEYGYWVSPEHTGRGHAVRAARYFIEQIVAQESDIDVLRAESYIENQASRKVLERTGMVLEKECSDVYIPKLDQMRQIVTYVWHRDPCTRHIQKQNYMASREIAQSTSKPTYHG</sequence>
<accession>A0A9P6PUA4</accession>
<dbReference type="InterPro" id="IPR016181">
    <property type="entry name" value="Acyl_CoA_acyltransferase"/>
</dbReference>
<dbReference type="PANTHER" id="PTHR43792">
    <property type="entry name" value="GNAT FAMILY, PUTATIVE (AFU_ORTHOLOGUE AFUA_3G00765)-RELATED-RELATED"/>
    <property type="match status" value="1"/>
</dbReference>